<evidence type="ECO:0000256" key="1">
    <source>
        <dbReference type="ARBA" id="ARBA00005056"/>
    </source>
</evidence>
<comment type="catalytic activity">
    <reaction evidence="9">
        <text>L-homoserine + NADP(+) = L-aspartate 4-semialdehyde + NADPH + H(+)</text>
        <dbReference type="Rhea" id="RHEA:15761"/>
        <dbReference type="ChEBI" id="CHEBI:15378"/>
        <dbReference type="ChEBI" id="CHEBI:57476"/>
        <dbReference type="ChEBI" id="CHEBI:57783"/>
        <dbReference type="ChEBI" id="CHEBI:58349"/>
        <dbReference type="ChEBI" id="CHEBI:537519"/>
        <dbReference type="EC" id="1.1.1.3"/>
    </reaction>
    <physiologicalReaction direction="right-to-left" evidence="9">
        <dbReference type="Rhea" id="RHEA:15763"/>
    </physiologicalReaction>
</comment>
<dbReference type="InterPro" id="IPR022697">
    <property type="entry name" value="HDH_short"/>
</dbReference>
<dbReference type="PIRSF" id="PIRSF036497">
    <property type="entry name" value="HDH_short"/>
    <property type="match status" value="1"/>
</dbReference>
<protein>
    <recommendedName>
        <fullName evidence="5 12">Homoserine dehydrogenase</fullName>
        <ecNumber evidence="4 12">1.1.1.3</ecNumber>
    </recommendedName>
</protein>
<evidence type="ECO:0000256" key="4">
    <source>
        <dbReference type="ARBA" id="ARBA00013213"/>
    </source>
</evidence>
<feature type="binding site" evidence="11">
    <location>
        <begin position="10"/>
        <end position="15"/>
    </location>
    <ligand>
        <name>NADP(+)</name>
        <dbReference type="ChEBI" id="CHEBI:58349"/>
    </ligand>
</feature>
<dbReference type="EC" id="1.1.1.3" evidence="4 12"/>
<evidence type="ECO:0000256" key="7">
    <source>
        <dbReference type="ARBA" id="ARBA00023002"/>
    </source>
</evidence>
<evidence type="ECO:0000256" key="3">
    <source>
        <dbReference type="ARBA" id="ARBA00006753"/>
    </source>
</evidence>
<name>A0A940X1V2_9BACI</name>
<dbReference type="Gene3D" id="3.30.360.10">
    <property type="entry name" value="Dihydrodipicolinate Reductase, domain 2"/>
    <property type="match status" value="1"/>
</dbReference>
<accession>A0A940X1V2</accession>
<gene>
    <name evidence="16" type="ORF">J7W16_21140</name>
</gene>
<keyword evidence="17" id="KW-1185">Reference proteome</keyword>
<feature type="binding site" evidence="11">
    <location>
        <position position="213"/>
    </location>
    <ligand>
        <name>L-homoserine</name>
        <dbReference type="ChEBI" id="CHEBI:57476"/>
    </ligand>
</feature>
<evidence type="ECO:0000256" key="8">
    <source>
        <dbReference type="ARBA" id="ARBA00023053"/>
    </source>
</evidence>
<comment type="pathway">
    <text evidence="2 12">Amino-acid biosynthesis; L-methionine biosynthesis via de novo pathway; L-homoserine from L-aspartate: step 3/3.</text>
</comment>
<evidence type="ECO:0000259" key="14">
    <source>
        <dbReference type="Pfam" id="PF00208"/>
    </source>
</evidence>
<dbReference type="NCBIfam" id="NF005290">
    <property type="entry name" value="PRK06813.1"/>
    <property type="match status" value="1"/>
</dbReference>
<dbReference type="Pfam" id="PF00208">
    <property type="entry name" value="ELFV_dehydrog"/>
    <property type="match status" value="1"/>
</dbReference>
<evidence type="ECO:0000256" key="12">
    <source>
        <dbReference type="RuleBase" id="RU000579"/>
    </source>
</evidence>
<evidence type="ECO:0000256" key="2">
    <source>
        <dbReference type="ARBA" id="ARBA00005062"/>
    </source>
</evidence>
<keyword evidence="8" id="KW-0915">Sodium</keyword>
<dbReference type="PROSITE" id="PS01042">
    <property type="entry name" value="HOMOSER_DHGENASE"/>
    <property type="match status" value="1"/>
</dbReference>
<evidence type="ECO:0000256" key="6">
    <source>
        <dbReference type="ARBA" id="ARBA00022697"/>
    </source>
</evidence>
<dbReference type="GO" id="GO:0009088">
    <property type="term" value="P:threonine biosynthetic process"/>
    <property type="evidence" value="ECO:0007669"/>
    <property type="project" value="UniProtKB-KW"/>
</dbReference>
<dbReference type="InterPro" id="IPR006096">
    <property type="entry name" value="Glu/Leu/Phe/Val/Trp_DH_C"/>
</dbReference>
<comment type="similarity">
    <text evidence="3 13">Belongs to the homoserine dehydrogenase family.</text>
</comment>
<dbReference type="EMBL" id="JAGKSQ010000017">
    <property type="protein sequence ID" value="MBP3953574.1"/>
    <property type="molecule type" value="Genomic_DNA"/>
</dbReference>
<dbReference type="PANTHER" id="PTHR43331:SF1">
    <property type="entry name" value="HOMOSERINE DEHYDROGENASE"/>
    <property type="match status" value="1"/>
</dbReference>
<dbReference type="Proteomes" id="UP000678228">
    <property type="component" value="Unassembled WGS sequence"/>
</dbReference>
<keyword evidence="12" id="KW-0028">Amino-acid biosynthesis</keyword>
<evidence type="ECO:0000256" key="5">
    <source>
        <dbReference type="ARBA" id="ARBA00013376"/>
    </source>
</evidence>
<reference evidence="16" key="1">
    <citation type="submission" date="2021-03" db="EMBL/GenBank/DDBJ databases">
        <title>Bacillus suaedae sp. nov., isolated from Suaeda aralocaspica.</title>
        <authorList>
            <person name="Lei R.F.R."/>
        </authorList>
    </citation>
    <scope>NUCLEOTIDE SEQUENCE</scope>
    <source>
        <strain evidence="16">YZJH907-2</strain>
    </source>
</reference>
<organism evidence="16 17">
    <name type="scientific">Halalkalibacter suaedae</name>
    <dbReference type="NCBI Taxonomy" id="2822140"/>
    <lineage>
        <taxon>Bacteria</taxon>
        <taxon>Bacillati</taxon>
        <taxon>Bacillota</taxon>
        <taxon>Bacilli</taxon>
        <taxon>Bacillales</taxon>
        <taxon>Bacillaceae</taxon>
        <taxon>Halalkalibacter</taxon>
    </lineage>
</organism>
<evidence type="ECO:0000256" key="13">
    <source>
        <dbReference type="RuleBase" id="RU004171"/>
    </source>
</evidence>
<dbReference type="FunFam" id="3.30.360.10:FF:000005">
    <property type="entry name" value="Homoserine dehydrogenase"/>
    <property type="match status" value="1"/>
</dbReference>
<keyword evidence="6 12" id="KW-0791">Threonine biosynthesis</keyword>
<evidence type="ECO:0000256" key="11">
    <source>
        <dbReference type="PIRSR" id="PIRSR036497-2"/>
    </source>
</evidence>
<comment type="caution">
    <text evidence="16">The sequence shown here is derived from an EMBL/GenBank/DDBJ whole genome shotgun (WGS) entry which is preliminary data.</text>
</comment>
<dbReference type="RefSeq" id="WP_210599429.1">
    <property type="nucleotide sequence ID" value="NZ_JAGKSQ010000017.1"/>
</dbReference>
<dbReference type="InterPro" id="IPR001342">
    <property type="entry name" value="HDH_cat"/>
</dbReference>
<dbReference type="SUPFAM" id="SSF51735">
    <property type="entry name" value="NAD(P)-binding Rossmann-fold domains"/>
    <property type="match status" value="1"/>
</dbReference>
<evidence type="ECO:0000256" key="10">
    <source>
        <dbReference type="PIRSR" id="PIRSR036497-1"/>
    </source>
</evidence>
<dbReference type="SUPFAM" id="SSF55347">
    <property type="entry name" value="Glyceraldehyde-3-phosphate dehydrogenase-like, C-terminal domain"/>
    <property type="match status" value="1"/>
</dbReference>
<keyword evidence="12" id="KW-0486">Methionine biosynthesis</keyword>
<proteinExistence type="inferred from homology"/>
<keyword evidence="11 12" id="KW-0521">NADP</keyword>
<dbReference type="AlphaFoldDB" id="A0A940X1V2"/>
<dbReference type="Gene3D" id="3.40.50.720">
    <property type="entry name" value="NAD(P)-binding Rossmann-like Domain"/>
    <property type="match status" value="1"/>
</dbReference>
<evidence type="ECO:0000313" key="16">
    <source>
        <dbReference type="EMBL" id="MBP3953574.1"/>
    </source>
</evidence>
<feature type="binding site" evidence="11">
    <location>
        <position position="128"/>
    </location>
    <ligand>
        <name>NADPH</name>
        <dbReference type="ChEBI" id="CHEBI:57783"/>
    </ligand>
</feature>
<feature type="domain" description="Glutamate/phenylalanine/leucine/valine/L-tryptophan dehydrogenase C-terminal" evidence="14">
    <location>
        <begin position="6"/>
        <end position="101"/>
    </location>
</feature>
<sequence>MNSINIALIGCGNVGLKLLELVHTKKALLLEQYHLQLNFVAVADSSGVAIDENGLDVIKVIETKKEAGTVASYPEKGYRNALIVDVLKNSNVQIVIEAGVTNIENGGTSLEHAFEAIQLEMHVVFLSKGPIVCGYQQLRDLALEKNVQLKYSGATAAALPTIDLALQSLAGTEIHSIEGLFNGTTNYILDRMTSHGVTYQEALLEAQEKGIAETDPTLDVDGWDTAAKTLILANAVMRTNFSMKDLEVKGITKITPGEIDKAKSQGKVIKLIGEVYFDQKEARTKVKVSPKLLSSEHPLSDVKDALKGVHFLTDTMGELTVIGGKSDPRAAAAAALKDVITIASTKYLM</sequence>
<feature type="domain" description="Homoserine dehydrogenase catalytic" evidence="15">
    <location>
        <begin position="160"/>
        <end position="340"/>
    </location>
</feature>
<dbReference type="GO" id="GO:0004412">
    <property type="term" value="F:homoserine dehydrogenase activity"/>
    <property type="evidence" value="ECO:0007669"/>
    <property type="project" value="UniProtKB-EC"/>
</dbReference>
<comment type="pathway">
    <text evidence="1 12">Amino-acid biosynthesis; L-threonine biosynthesis; L-threonine from L-aspartate: step 3/5.</text>
</comment>
<dbReference type="InterPro" id="IPR019811">
    <property type="entry name" value="HDH_CS"/>
</dbReference>
<evidence type="ECO:0000259" key="15">
    <source>
        <dbReference type="Pfam" id="PF00742"/>
    </source>
</evidence>
<evidence type="ECO:0000313" key="17">
    <source>
        <dbReference type="Proteomes" id="UP000678228"/>
    </source>
</evidence>
<dbReference type="GO" id="GO:0009086">
    <property type="term" value="P:methionine biosynthetic process"/>
    <property type="evidence" value="ECO:0007669"/>
    <property type="project" value="UniProtKB-KW"/>
</dbReference>
<dbReference type="PANTHER" id="PTHR43331">
    <property type="entry name" value="HOMOSERINE DEHYDROGENASE"/>
    <property type="match status" value="1"/>
</dbReference>
<dbReference type="Pfam" id="PF00742">
    <property type="entry name" value="Homoserine_dh"/>
    <property type="match status" value="1"/>
</dbReference>
<dbReference type="InterPro" id="IPR036291">
    <property type="entry name" value="NAD(P)-bd_dom_sf"/>
</dbReference>
<feature type="active site" description="Proton donor" evidence="10">
    <location>
        <position position="228"/>
    </location>
</feature>
<evidence type="ECO:0000256" key="9">
    <source>
        <dbReference type="ARBA" id="ARBA00048841"/>
    </source>
</evidence>
<keyword evidence="7 12" id="KW-0560">Oxidoreductase</keyword>